<evidence type="ECO:0000313" key="3">
    <source>
        <dbReference type="EMBL" id="CAJ0588748.1"/>
    </source>
</evidence>
<proteinExistence type="predicted"/>
<dbReference type="EMBL" id="CATQJL010000001">
    <property type="protein sequence ID" value="CAJ0588748.1"/>
    <property type="molecule type" value="Genomic_DNA"/>
</dbReference>
<reference evidence="3" key="1">
    <citation type="submission" date="2023-07" db="EMBL/GenBank/DDBJ databases">
        <authorList>
            <consortium name="CYATHOMIX"/>
        </authorList>
    </citation>
    <scope>NUCLEOTIDE SEQUENCE</scope>
    <source>
        <strain evidence="3">N/A</strain>
    </source>
</reference>
<comment type="caution">
    <text evidence="3">The sequence shown here is derived from an EMBL/GenBank/DDBJ whole genome shotgun (WGS) entry which is preliminary data.</text>
</comment>
<evidence type="ECO:0000256" key="1">
    <source>
        <dbReference type="SAM" id="Phobius"/>
    </source>
</evidence>
<dbReference type="Proteomes" id="UP001176961">
    <property type="component" value="Unassembled WGS sequence"/>
</dbReference>
<keyword evidence="1" id="KW-0472">Membrane</keyword>
<keyword evidence="1" id="KW-0812">Transmembrane</keyword>
<evidence type="ECO:0000256" key="2">
    <source>
        <dbReference type="SAM" id="SignalP"/>
    </source>
</evidence>
<dbReference type="AlphaFoldDB" id="A0AA36DLS0"/>
<sequence length="137" mass="15095">MPSAKLVLLIALVVLCAFVAESDAQYYYSPYYSYGGYGGYGYGYSYPYYAFAILYTFLATSHAFYIPPPVPPPYGYEGILGPFGPDPLILPPPIPVVPVLVPDYDFGCDYGCVYKREAGLRDENDDLVEAAKSEPEP</sequence>
<keyword evidence="4" id="KW-1185">Reference proteome</keyword>
<organism evidence="3 4">
    <name type="scientific">Cylicocyclus nassatus</name>
    <name type="common">Nematode worm</name>
    <dbReference type="NCBI Taxonomy" id="53992"/>
    <lineage>
        <taxon>Eukaryota</taxon>
        <taxon>Metazoa</taxon>
        <taxon>Ecdysozoa</taxon>
        <taxon>Nematoda</taxon>
        <taxon>Chromadorea</taxon>
        <taxon>Rhabditida</taxon>
        <taxon>Rhabditina</taxon>
        <taxon>Rhabditomorpha</taxon>
        <taxon>Strongyloidea</taxon>
        <taxon>Strongylidae</taxon>
        <taxon>Cylicocyclus</taxon>
    </lineage>
</organism>
<feature type="transmembrane region" description="Helical" evidence="1">
    <location>
        <begin position="46"/>
        <end position="66"/>
    </location>
</feature>
<evidence type="ECO:0000313" key="4">
    <source>
        <dbReference type="Proteomes" id="UP001176961"/>
    </source>
</evidence>
<feature type="signal peptide" evidence="2">
    <location>
        <begin position="1"/>
        <end position="24"/>
    </location>
</feature>
<gene>
    <name evidence="3" type="ORF">CYNAS_LOCUS731</name>
</gene>
<feature type="chain" id="PRO_5041236839" evidence="2">
    <location>
        <begin position="25"/>
        <end position="137"/>
    </location>
</feature>
<name>A0AA36DLS0_CYLNA</name>
<keyword evidence="2" id="KW-0732">Signal</keyword>
<accession>A0AA36DLS0</accession>
<protein>
    <submittedName>
        <fullName evidence="3">Uncharacterized protein</fullName>
    </submittedName>
</protein>
<keyword evidence="1" id="KW-1133">Transmembrane helix</keyword>